<gene>
    <name evidence="1" type="ORF">V1477_020874</name>
</gene>
<name>A0ABD2AN54_VESMC</name>
<dbReference type="Proteomes" id="UP001607303">
    <property type="component" value="Unassembled WGS sequence"/>
</dbReference>
<sequence>MLRYREHDVGVTWFPRVSLS</sequence>
<evidence type="ECO:0000313" key="1">
    <source>
        <dbReference type="EMBL" id="KAL2722054.1"/>
    </source>
</evidence>
<accession>A0ABD2AN54</accession>
<comment type="caution">
    <text evidence="1">The sequence shown here is derived from an EMBL/GenBank/DDBJ whole genome shotgun (WGS) entry which is preliminary data.</text>
</comment>
<dbReference type="EMBL" id="JAYRBN010000116">
    <property type="protein sequence ID" value="KAL2722054.1"/>
    <property type="molecule type" value="Genomic_DNA"/>
</dbReference>
<organism evidence="1 2">
    <name type="scientific">Vespula maculifrons</name>
    <name type="common">Eastern yellow jacket</name>
    <name type="synonym">Wasp</name>
    <dbReference type="NCBI Taxonomy" id="7453"/>
    <lineage>
        <taxon>Eukaryota</taxon>
        <taxon>Metazoa</taxon>
        <taxon>Ecdysozoa</taxon>
        <taxon>Arthropoda</taxon>
        <taxon>Hexapoda</taxon>
        <taxon>Insecta</taxon>
        <taxon>Pterygota</taxon>
        <taxon>Neoptera</taxon>
        <taxon>Endopterygota</taxon>
        <taxon>Hymenoptera</taxon>
        <taxon>Apocrita</taxon>
        <taxon>Aculeata</taxon>
        <taxon>Vespoidea</taxon>
        <taxon>Vespidae</taxon>
        <taxon>Vespinae</taxon>
        <taxon>Vespula</taxon>
    </lineage>
</organism>
<dbReference type="AlphaFoldDB" id="A0ABD2AN54"/>
<evidence type="ECO:0000313" key="2">
    <source>
        <dbReference type="Proteomes" id="UP001607303"/>
    </source>
</evidence>
<reference evidence="1 2" key="1">
    <citation type="journal article" date="2024" name="Ann. Entomol. Soc. Am.">
        <title>Genomic analyses of the southern and eastern yellowjacket wasps (Hymenoptera: Vespidae) reveal evolutionary signatures of social life.</title>
        <authorList>
            <person name="Catto M.A."/>
            <person name="Caine P.B."/>
            <person name="Orr S.E."/>
            <person name="Hunt B.G."/>
            <person name="Goodisman M.A.D."/>
        </authorList>
    </citation>
    <scope>NUCLEOTIDE SEQUENCE [LARGE SCALE GENOMIC DNA]</scope>
    <source>
        <strain evidence="1">232</strain>
        <tissue evidence="1">Head and thorax</tissue>
    </source>
</reference>
<keyword evidence="2" id="KW-1185">Reference proteome</keyword>
<protein>
    <submittedName>
        <fullName evidence="1">Uncharacterized protein</fullName>
    </submittedName>
</protein>
<proteinExistence type="predicted"/>